<dbReference type="GO" id="GO:0003676">
    <property type="term" value="F:nucleic acid binding"/>
    <property type="evidence" value="ECO:0007669"/>
    <property type="project" value="InterPro"/>
</dbReference>
<evidence type="ECO:0008006" key="3">
    <source>
        <dbReference type="Google" id="ProtNLM"/>
    </source>
</evidence>
<reference evidence="1" key="1">
    <citation type="journal article" date="2020" name="bioRxiv">
        <title>A chromosome-scale genome assembly for the Fusarium oxysporum strain Fo5176 to establish a model Arabidopsis-fungal pathosystem.</title>
        <authorList>
            <person name="Fokkens L."/>
            <person name="Guo L."/>
            <person name="Dora S."/>
            <person name="Wang B."/>
            <person name="Ye K."/>
            <person name="Sanchez-Rodriguez C."/>
            <person name="Croll D."/>
        </authorList>
    </citation>
    <scope>NUCLEOTIDE SEQUENCE [LARGE SCALE GENOMIC DNA]</scope>
    <source>
        <strain evidence="1">Fo5176</strain>
    </source>
</reference>
<dbReference type="Gene3D" id="3.30.420.10">
    <property type="entry name" value="Ribonuclease H-like superfamily/Ribonuclease H"/>
    <property type="match status" value="1"/>
</dbReference>
<proteinExistence type="predicted"/>
<sequence length="211" mass="23407">MGGVVRNTASGGATDDVIAKYSVTLSPRDEQNAYTAELEAIATVLRCMSDGLRHRDVIIATRNRSALQAIAKPRQQLGQGTIQEIFKHAEQLKKGGNAIKMRWISSTNNSLILGERAKAEARNATDSGCRATKPPYQARSTRLRILLAQRRQRMMLPESVGSYSKQLDKALPGKHTRILYDALKRREPDIVVQLRTGMARVSRYLHRIGAG</sequence>
<gene>
    <name evidence="1" type="ORF">HZS61_008110</name>
</gene>
<comment type="caution">
    <text evidence="1">The sequence shown here is derived from an EMBL/GenBank/DDBJ whole genome shotgun (WGS) entry which is preliminary data.</text>
</comment>
<dbReference type="InterPro" id="IPR036397">
    <property type="entry name" value="RNaseH_sf"/>
</dbReference>
<evidence type="ECO:0000313" key="1">
    <source>
        <dbReference type="EMBL" id="KAF6527808.1"/>
    </source>
</evidence>
<protein>
    <recommendedName>
        <fullName evidence="3">RNase H type-1 domain-containing protein</fullName>
    </recommendedName>
</protein>
<accession>A0A8H6LPW2</accession>
<dbReference type="AlphaFoldDB" id="A0A8H6LPW2"/>
<dbReference type="EMBL" id="JACDXP010000002">
    <property type="protein sequence ID" value="KAF6527808.1"/>
    <property type="molecule type" value="Genomic_DNA"/>
</dbReference>
<organism evidence="1 2">
    <name type="scientific">Fusarium oxysporum f. sp. conglutinans</name>
    <dbReference type="NCBI Taxonomy" id="100902"/>
    <lineage>
        <taxon>Eukaryota</taxon>
        <taxon>Fungi</taxon>
        <taxon>Dikarya</taxon>
        <taxon>Ascomycota</taxon>
        <taxon>Pezizomycotina</taxon>
        <taxon>Sordariomycetes</taxon>
        <taxon>Hypocreomycetidae</taxon>
        <taxon>Hypocreales</taxon>
        <taxon>Nectriaceae</taxon>
        <taxon>Fusarium</taxon>
        <taxon>Fusarium oxysporum species complex</taxon>
    </lineage>
</organism>
<evidence type="ECO:0000313" key="2">
    <source>
        <dbReference type="Proteomes" id="UP000593570"/>
    </source>
</evidence>
<dbReference type="Proteomes" id="UP000593570">
    <property type="component" value="Unassembled WGS sequence"/>
</dbReference>
<name>A0A8H6LPW2_FUSOX</name>